<dbReference type="AlphaFoldDB" id="G8JWF6"/>
<evidence type="ECO:0000256" key="1">
    <source>
        <dbReference type="ARBA" id="ARBA00001933"/>
    </source>
</evidence>
<dbReference type="Pfam" id="PF00291">
    <property type="entry name" value="PALP"/>
    <property type="match status" value="1"/>
</dbReference>
<dbReference type="SUPFAM" id="SSF54631">
    <property type="entry name" value="CBS-domain pair"/>
    <property type="match status" value="1"/>
</dbReference>
<dbReference type="Gene3D" id="3.40.50.1100">
    <property type="match status" value="2"/>
</dbReference>
<dbReference type="FunFam" id="3.40.50.1100:FF:000003">
    <property type="entry name" value="Cystathionine beta-synthase"/>
    <property type="match status" value="1"/>
</dbReference>
<evidence type="ECO:0000256" key="5">
    <source>
        <dbReference type="ARBA" id="ARBA00022898"/>
    </source>
</evidence>
<protein>
    <recommendedName>
        <fullName evidence="8 11">Cystathionine beta-synthase</fullName>
        <ecNumber evidence="4 11">4.2.1.22</ecNumber>
    </recommendedName>
</protein>
<dbReference type="CDD" id="cd01561">
    <property type="entry name" value="CBS_like"/>
    <property type="match status" value="1"/>
</dbReference>
<proteinExistence type="inferred from homology"/>
<evidence type="ECO:0000256" key="7">
    <source>
        <dbReference type="ARBA" id="ARBA00023239"/>
    </source>
</evidence>
<dbReference type="STRING" id="931890.G8JWF6"/>
<dbReference type="FunFam" id="3.10.580.10:FF:000052">
    <property type="entry name" value="Cystathionine beta-synthase"/>
    <property type="match status" value="1"/>
</dbReference>
<dbReference type="Proteomes" id="UP000006790">
    <property type="component" value="Chromosome 7"/>
</dbReference>
<keyword evidence="14" id="KW-1185">Reference proteome</keyword>
<evidence type="ECO:0000256" key="10">
    <source>
        <dbReference type="PROSITE-ProRule" id="PRU00703"/>
    </source>
</evidence>
<dbReference type="InterPro" id="IPR005857">
    <property type="entry name" value="Cysta_beta_synth"/>
</dbReference>
<gene>
    <name evidence="13" type="ordered locus">Ecym_7341</name>
</gene>
<dbReference type="FunFam" id="3.40.50.1100:FF:000118">
    <property type="entry name" value="Related to CYS4-cystathionine beta-synthase"/>
    <property type="match status" value="1"/>
</dbReference>
<name>G8JWF6_ERECY</name>
<dbReference type="InterPro" id="IPR001216">
    <property type="entry name" value="P-phosphate_BS"/>
</dbReference>
<comment type="pathway">
    <text evidence="2">Amino-acid biosynthesis; L-cysteine biosynthesis; L-cysteine from L-homocysteine and L-serine: step 1/2.</text>
</comment>
<dbReference type="EC" id="4.2.1.22" evidence="4 11"/>
<dbReference type="InParanoid" id="G8JWF6"/>
<dbReference type="SUPFAM" id="SSF53686">
    <property type="entry name" value="Tryptophan synthase beta subunit-like PLP-dependent enzymes"/>
    <property type="match status" value="1"/>
</dbReference>
<dbReference type="GO" id="GO:0006535">
    <property type="term" value="P:cysteine biosynthetic process from serine"/>
    <property type="evidence" value="ECO:0007669"/>
    <property type="project" value="UniProtKB-UniRule"/>
</dbReference>
<dbReference type="UniPathway" id="UPA00136">
    <property type="reaction ID" value="UER00201"/>
</dbReference>
<sequence>MVDNRHQVIDLVGNTPLIELSKLPAALNIKPKVYAKLELYNPGGSIKDRIAKSMIEHAEAEGIINPSRTTLIEPTSGNTGIGLALIGAIKGYRTIITLPEKMSNEKVSVLKALGAEIIRTPTAAAWDSPESHIGVAKRLEKEIPGAIILDQYNNIRNPLAHYNGTGREIHEQLNSLGLFNKLHGVVAGAGTGGTISGISRYLKEQNDKIQIIGADPKGSILAQPASLNDSDVTEYKVEGIGYDFVPEVLDRSLVDYWYKTEDKSAFKYARQLISNEGVLIGGSSGSAFAALVQYTQDHPELTEDDVLVVIFPDSIRSYLTKFVDDEWLKTNNLWDDSIIAPLAKNDVDAFKGAVVKDLDLKPVVSVNETAPITEVVKILKDHGFDQLPVLAENSKKLVGLVTLSQLLKKLSSGKDVRSIKGLFYDFRKLNNFDEISSYNENKSGKKKFVRFTVESTLSELNHFFERHSAAIITQGLTPVHIVTKVDLLSYLA</sequence>
<dbReference type="NCBIfam" id="TIGR01137">
    <property type="entry name" value="cysta_beta"/>
    <property type="match status" value="1"/>
</dbReference>
<dbReference type="OrthoDB" id="728at2759"/>
<dbReference type="OMA" id="KFADDEW"/>
<dbReference type="GO" id="GO:0005737">
    <property type="term" value="C:cytoplasm"/>
    <property type="evidence" value="ECO:0007669"/>
    <property type="project" value="EnsemblFungi"/>
</dbReference>
<evidence type="ECO:0000259" key="12">
    <source>
        <dbReference type="PROSITE" id="PS51371"/>
    </source>
</evidence>
<dbReference type="GO" id="GO:0007089">
    <property type="term" value="P:traversing start control point of mitotic cell cycle"/>
    <property type="evidence" value="ECO:0007669"/>
    <property type="project" value="EnsemblFungi"/>
</dbReference>
<dbReference type="GO" id="GO:0019343">
    <property type="term" value="P:cysteine biosynthetic process via cystathionine"/>
    <property type="evidence" value="ECO:0007669"/>
    <property type="project" value="UniProtKB-UniRule"/>
</dbReference>
<keyword evidence="7 11" id="KW-0456">Lyase</keyword>
<evidence type="ECO:0000256" key="3">
    <source>
        <dbReference type="ARBA" id="ARBA00007103"/>
    </source>
</evidence>
<dbReference type="Gene3D" id="3.10.580.10">
    <property type="entry name" value="CBS-domain"/>
    <property type="match status" value="1"/>
</dbReference>
<comment type="cofactor">
    <cofactor evidence="1 11">
        <name>pyridoxal 5'-phosphate</name>
        <dbReference type="ChEBI" id="CHEBI:597326"/>
    </cofactor>
</comment>
<evidence type="ECO:0000256" key="8">
    <source>
        <dbReference type="ARBA" id="ARBA00026192"/>
    </source>
</evidence>
<keyword evidence="11" id="KW-0028">Amino-acid biosynthesis</keyword>
<dbReference type="eggNOG" id="KOG1252">
    <property type="taxonomic scope" value="Eukaryota"/>
</dbReference>
<dbReference type="PROSITE" id="PS00901">
    <property type="entry name" value="CYS_SYNTHASE"/>
    <property type="match status" value="1"/>
</dbReference>
<comment type="similarity">
    <text evidence="3 11">Belongs to the cysteine synthase/cystathionine beta-synthase family.</text>
</comment>
<dbReference type="InterPro" id="IPR050214">
    <property type="entry name" value="Cys_Synth/Cystath_Beta-Synth"/>
</dbReference>
<dbReference type="GO" id="GO:0070814">
    <property type="term" value="P:hydrogen sulfide biosynthetic process"/>
    <property type="evidence" value="ECO:0007669"/>
    <property type="project" value="EnsemblFungi"/>
</dbReference>
<dbReference type="PROSITE" id="PS51371">
    <property type="entry name" value="CBS"/>
    <property type="match status" value="1"/>
</dbReference>
<dbReference type="InterPro" id="IPR001926">
    <property type="entry name" value="TrpB-like_PALP"/>
</dbReference>
<accession>G8JWF6</accession>
<keyword evidence="11" id="KW-0198">Cysteine biosynthesis</keyword>
<keyword evidence="5 11" id="KW-0663">Pyridoxal phosphate</keyword>
<dbReference type="GO" id="GO:0004122">
    <property type="term" value="F:cystathionine beta-synthase activity"/>
    <property type="evidence" value="ECO:0007669"/>
    <property type="project" value="UniProtKB-UniRule"/>
</dbReference>
<keyword evidence="6 10" id="KW-0129">CBS domain</keyword>
<dbReference type="PANTHER" id="PTHR10314">
    <property type="entry name" value="CYSTATHIONINE BETA-SYNTHASE"/>
    <property type="match status" value="1"/>
</dbReference>
<organism evidence="13 14">
    <name type="scientific">Eremothecium cymbalariae (strain CBS 270.75 / DBVPG 7215 / KCTC 17166 / NRRL Y-17582)</name>
    <name type="common">Yeast</name>
    <dbReference type="NCBI Taxonomy" id="931890"/>
    <lineage>
        <taxon>Eukaryota</taxon>
        <taxon>Fungi</taxon>
        <taxon>Dikarya</taxon>
        <taxon>Ascomycota</taxon>
        <taxon>Saccharomycotina</taxon>
        <taxon>Saccharomycetes</taxon>
        <taxon>Saccharomycetales</taxon>
        <taxon>Saccharomycetaceae</taxon>
        <taxon>Eremothecium</taxon>
    </lineage>
</organism>
<evidence type="ECO:0000313" key="14">
    <source>
        <dbReference type="Proteomes" id="UP000006790"/>
    </source>
</evidence>
<dbReference type="InterPro" id="IPR036052">
    <property type="entry name" value="TrpB-like_PALP_sf"/>
</dbReference>
<dbReference type="InterPro" id="IPR000644">
    <property type="entry name" value="CBS_dom"/>
</dbReference>
<dbReference type="GeneID" id="11469741"/>
<dbReference type="InterPro" id="IPR046342">
    <property type="entry name" value="CBS_dom_sf"/>
</dbReference>
<dbReference type="KEGG" id="erc:Ecym_7341"/>
<dbReference type="EMBL" id="CP002503">
    <property type="protein sequence ID" value="AET41171.1"/>
    <property type="molecule type" value="Genomic_DNA"/>
</dbReference>
<evidence type="ECO:0000256" key="9">
    <source>
        <dbReference type="ARBA" id="ARBA00047490"/>
    </source>
</evidence>
<dbReference type="HOGENOM" id="CLU_021018_0_0_1"/>
<evidence type="ECO:0000256" key="6">
    <source>
        <dbReference type="ARBA" id="ARBA00023122"/>
    </source>
</evidence>
<dbReference type="RefSeq" id="XP_003647988.1">
    <property type="nucleotide sequence ID" value="XM_003647940.1"/>
</dbReference>
<comment type="catalytic activity">
    <reaction evidence="9 11">
        <text>L-homocysteine + L-serine = L,L-cystathionine + H2O</text>
        <dbReference type="Rhea" id="RHEA:10112"/>
        <dbReference type="ChEBI" id="CHEBI:15377"/>
        <dbReference type="ChEBI" id="CHEBI:33384"/>
        <dbReference type="ChEBI" id="CHEBI:58161"/>
        <dbReference type="ChEBI" id="CHEBI:58199"/>
        <dbReference type="EC" id="4.2.1.22"/>
    </reaction>
</comment>
<dbReference type="Pfam" id="PF00571">
    <property type="entry name" value="CBS"/>
    <property type="match status" value="1"/>
</dbReference>
<evidence type="ECO:0000256" key="4">
    <source>
        <dbReference type="ARBA" id="ARBA00012041"/>
    </source>
</evidence>
<reference evidence="14" key="1">
    <citation type="journal article" date="2012" name="G3 (Bethesda)">
        <title>Pichia sorbitophila, an interspecies yeast hybrid reveals early steps of genome resolution following polyploidization.</title>
        <authorList>
            <person name="Leh Louis V."/>
            <person name="Despons L."/>
            <person name="Friedrich A."/>
            <person name="Martin T."/>
            <person name="Durrens P."/>
            <person name="Casaregola S."/>
            <person name="Neuveglise C."/>
            <person name="Fairhead C."/>
            <person name="Marck C."/>
            <person name="Cruz J.A."/>
            <person name="Straub M.L."/>
            <person name="Kugler V."/>
            <person name="Sacerdot C."/>
            <person name="Uzunov Z."/>
            <person name="Thierry A."/>
            <person name="Weiss S."/>
            <person name="Bleykasten C."/>
            <person name="De Montigny J."/>
            <person name="Jacques N."/>
            <person name="Jung P."/>
            <person name="Lemaire M."/>
            <person name="Mallet S."/>
            <person name="Morel G."/>
            <person name="Richard G.F."/>
            <person name="Sarkar A."/>
            <person name="Savel G."/>
            <person name="Schacherer J."/>
            <person name="Seret M.L."/>
            <person name="Talla E."/>
            <person name="Samson G."/>
            <person name="Jubin C."/>
            <person name="Poulain J."/>
            <person name="Vacherie B."/>
            <person name="Barbe V."/>
            <person name="Pelletier E."/>
            <person name="Sherman D.J."/>
            <person name="Westhof E."/>
            <person name="Weissenbach J."/>
            <person name="Baret P.V."/>
            <person name="Wincker P."/>
            <person name="Gaillardin C."/>
            <person name="Dujon B."/>
            <person name="Souciet J.L."/>
        </authorList>
    </citation>
    <scope>NUCLEOTIDE SEQUENCE [LARGE SCALE GENOMIC DNA]</scope>
    <source>
        <strain evidence="14">CBS 270.75 / DBVPG 7215 / KCTC 17166 / NRRL Y-17582</strain>
    </source>
</reference>
<feature type="domain" description="CBS" evidence="12">
    <location>
        <begin position="359"/>
        <end position="416"/>
    </location>
</feature>
<evidence type="ECO:0000256" key="11">
    <source>
        <dbReference type="RuleBase" id="RU361204"/>
    </source>
</evidence>
<dbReference type="SMART" id="SM00116">
    <property type="entry name" value="CBS"/>
    <property type="match status" value="1"/>
</dbReference>
<evidence type="ECO:0000256" key="2">
    <source>
        <dbReference type="ARBA" id="ARBA00005003"/>
    </source>
</evidence>
<dbReference type="GO" id="GO:0019346">
    <property type="term" value="P:transsulfuration"/>
    <property type="evidence" value="ECO:0007669"/>
    <property type="project" value="EnsemblFungi"/>
</dbReference>
<evidence type="ECO:0000313" key="13">
    <source>
        <dbReference type="EMBL" id="AET41171.1"/>
    </source>
</evidence>
<dbReference type="FunCoup" id="G8JWF6">
    <property type="interactions" value="908"/>
</dbReference>